<evidence type="ECO:0000259" key="13">
    <source>
        <dbReference type="Pfam" id="PF08263"/>
    </source>
</evidence>
<feature type="domain" description="Disease resistance R13L4/SHOC-2-like LRR" evidence="14">
    <location>
        <begin position="116"/>
        <end position="281"/>
    </location>
</feature>
<keyword evidence="8 11" id="KW-1133">Transmembrane helix</keyword>
<organism evidence="15 16">
    <name type="scientific">Tetracentron sinense</name>
    <name type="common">Spur-leaf</name>
    <dbReference type="NCBI Taxonomy" id="13715"/>
    <lineage>
        <taxon>Eukaryota</taxon>
        <taxon>Viridiplantae</taxon>
        <taxon>Streptophyta</taxon>
        <taxon>Embryophyta</taxon>
        <taxon>Tracheophyta</taxon>
        <taxon>Spermatophyta</taxon>
        <taxon>Magnoliopsida</taxon>
        <taxon>Trochodendrales</taxon>
        <taxon>Trochodendraceae</taxon>
        <taxon>Tetracentron</taxon>
    </lineage>
</organism>
<dbReference type="EMBL" id="JABCRI010000017">
    <property type="protein sequence ID" value="KAF8391021.1"/>
    <property type="molecule type" value="Genomic_DNA"/>
</dbReference>
<evidence type="ECO:0000256" key="3">
    <source>
        <dbReference type="ARBA" id="ARBA00022475"/>
    </source>
</evidence>
<dbReference type="InterPro" id="IPR032675">
    <property type="entry name" value="LRR_dom_sf"/>
</dbReference>
<dbReference type="OMA" id="MINEDIR"/>
<dbReference type="Proteomes" id="UP000655225">
    <property type="component" value="Unassembled WGS sequence"/>
</dbReference>
<dbReference type="InterPro" id="IPR046956">
    <property type="entry name" value="RLP23-like"/>
</dbReference>
<dbReference type="Pfam" id="PF23598">
    <property type="entry name" value="LRR_14"/>
    <property type="match status" value="2"/>
</dbReference>
<evidence type="ECO:0000256" key="10">
    <source>
        <dbReference type="ARBA" id="ARBA00023180"/>
    </source>
</evidence>
<evidence type="ECO:0000256" key="2">
    <source>
        <dbReference type="ARBA" id="ARBA00009592"/>
    </source>
</evidence>
<dbReference type="AlphaFoldDB" id="A0A835D5R5"/>
<dbReference type="SUPFAM" id="SSF52058">
    <property type="entry name" value="L domain-like"/>
    <property type="match status" value="3"/>
</dbReference>
<feature type="domain" description="Leucine-rich repeat-containing N-terminal plant-type" evidence="13">
    <location>
        <begin position="44"/>
        <end position="79"/>
    </location>
</feature>
<comment type="caution">
    <text evidence="15">The sequence shown here is derived from an EMBL/GenBank/DDBJ whole genome shotgun (WGS) entry which is preliminary data.</text>
</comment>
<dbReference type="PANTHER" id="PTHR48063:SF90">
    <property type="entry name" value="OS11G0565920 PROTEIN"/>
    <property type="match status" value="1"/>
</dbReference>
<feature type="domain" description="Disease resistance R13L4/SHOC-2-like LRR" evidence="14">
    <location>
        <begin position="352"/>
        <end position="501"/>
    </location>
</feature>
<dbReference type="InterPro" id="IPR003591">
    <property type="entry name" value="Leu-rich_rpt_typical-subtyp"/>
</dbReference>
<keyword evidence="3" id="KW-1003">Cell membrane</keyword>
<evidence type="ECO:0000256" key="12">
    <source>
        <dbReference type="SAM" id="SignalP"/>
    </source>
</evidence>
<dbReference type="Pfam" id="PF13855">
    <property type="entry name" value="LRR_8"/>
    <property type="match status" value="2"/>
</dbReference>
<keyword evidence="10" id="KW-0325">Glycoprotein</keyword>
<evidence type="ECO:0000256" key="11">
    <source>
        <dbReference type="SAM" id="Phobius"/>
    </source>
</evidence>
<evidence type="ECO:0000259" key="14">
    <source>
        <dbReference type="Pfam" id="PF23598"/>
    </source>
</evidence>
<evidence type="ECO:0000256" key="9">
    <source>
        <dbReference type="ARBA" id="ARBA00023136"/>
    </source>
</evidence>
<keyword evidence="16" id="KW-1185">Reference proteome</keyword>
<feature type="chain" id="PRO_5032984632" evidence="12">
    <location>
        <begin position="25"/>
        <end position="988"/>
    </location>
</feature>
<evidence type="ECO:0000313" key="15">
    <source>
        <dbReference type="EMBL" id="KAF8391021.1"/>
    </source>
</evidence>
<keyword evidence="5 11" id="KW-0812">Transmembrane</keyword>
<dbReference type="Gene3D" id="3.80.10.10">
    <property type="entry name" value="Ribonuclease Inhibitor"/>
    <property type="match status" value="4"/>
</dbReference>
<evidence type="ECO:0000256" key="8">
    <source>
        <dbReference type="ARBA" id="ARBA00022989"/>
    </source>
</evidence>
<accession>A0A835D5R5</accession>
<dbReference type="Pfam" id="PF00560">
    <property type="entry name" value="LRR_1"/>
    <property type="match status" value="7"/>
</dbReference>
<proteinExistence type="inferred from homology"/>
<dbReference type="InterPro" id="IPR055414">
    <property type="entry name" value="LRR_R13L4/SHOC2-like"/>
</dbReference>
<comment type="similarity">
    <text evidence="2">Belongs to the RLP family.</text>
</comment>
<dbReference type="FunFam" id="3.80.10.10:FF:000095">
    <property type="entry name" value="LRR receptor-like serine/threonine-protein kinase GSO1"/>
    <property type="match status" value="1"/>
</dbReference>
<dbReference type="OrthoDB" id="749832at2759"/>
<evidence type="ECO:0000256" key="6">
    <source>
        <dbReference type="ARBA" id="ARBA00022729"/>
    </source>
</evidence>
<dbReference type="FunFam" id="3.80.10.10:FF:000383">
    <property type="entry name" value="Leucine-rich repeat receptor protein kinase EMS1"/>
    <property type="match status" value="1"/>
</dbReference>
<sequence>MGTGRSPIQLLFRLLLLFSGFLYQETIKLGSCNGNLDVGCIEFERQALLEFKEGLKDPSDRLSSWVGKDCCRWRGVSCSNTTKHVVKLDLHNSNYSNYYYSSNKSSLAISGEINPSLLDLKHLNYLDLSNNDFGGIRIPEFIGSFKKLRYLNLSYALFGAEIPPHLGNLSSLRYLDLTTVFSFDFDLYVNNLQWLSGLSNLEQLKLGGVNLSRVVDWLQDVNMLPTLLELHLSHCGLQNTSLSLPVVNFTSLMVLDLSKNYFNSSIPHWMFDISSLTYLDLSYASFGRIPDAFTNMISLEYLDFSYNDYIQGVIPRTLGNLCKLQELHLSGSDITGGISEFLNGLSECTNSSLELLDFSYNELSGNLPESLGHLINLRYLLLSHNSFWGSIPASIGSLWSLKELDLGYNRMNGTIPKSMGQLSELIRLDLSENQWEGVISEDHFANLTRLESLVLSVTSPTQSLVLDVRSEWIPLFRLNRIEMMNWQLGPTFPAWLQTQKNLTYYLVLNNVGISDIMPDWFWKLSLQIEYVDLSNNQIRGRIPDSSKFHFLPSNLSWLLLRDNSFSGPIPHNIHEMMPRLEVVDLSNNFLNGSIPSSVFKIKNLNVLVLSNNHLSGELPHIVYMKYLEVLQLANNSLHGKLPPSLKKICGNLRMLDLGDNKFSGNLPTWIGESSSELKILRLRSNLFSGNIPRQLCLPSYLHILDLAHNDLSGLIPSCLSNLSGMINEDIRSSPIYDREFIRSTQYIHTSYSEFIGSTQYMMKVDTKGRELEYSTTLDLVEIIDLSSNNLSGEIPEGLNMLSILGTLNLSNNHLTGKIPEKIGSLRWLETLDLSRNQLSGMIPLSMSSLTSLSHLNLSYNNLSGRIPSGNQLQTLNDSSIYFGNPKLCGPPITKNCPGDATSEGPVPVGNEEAVDDDGFEMFWFYVSMGPGFVVGFWGVCGTLLLKKSWRIAYFQFISDMNDWLFVLIAVNMAHLRRRIELKRNQCPK</sequence>
<dbReference type="PROSITE" id="PS51450">
    <property type="entry name" value="LRR"/>
    <property type="match status" value="1"/>
</dbReference>
<feature type="signal peptide" evidence="12">
    <location>
        <begin position="1"/>
        <end position="24"/>
    </location>
</feature>
<keyword evidence="6 12" id="KW-0732">Signal</keyword>
<dbReference type="GO" id="GO:0005886">
    <property type="term" value="C:plasma membrane"/>
    <property type="evidence" value="ECO:0007669"/>
    <property type="project" value="UniProtKB-SubCell"/>
</dbReference>
<keyword evidence="7" id="KW-0677">Repeat</keyword>
<evidence type="ECO:0000256" key="5">
    <source>
        <dbReference type="ARBA" id="ARBA00022692"/>
    </source>
</evidence>
<dbReference type="InterPro" id="IPR013210">
    <property type="entry name" value="LRR_N_plant-typ"/>
</dbReference>
<evidence type="ECO:0000256" key="1">
    <source>
        <dbReference type="ARBA" id="ARBA00004251"/>
    </source>
</evidence>
<comment type="subcellular location">
    <subcellularLocation>
        <location evidence="1">Cell membrane</location>
        <topology evidence="1">Single-pass type I membrane protein</topology>
    </subcellularLocation>
</comment>
<dbReference type="InterPro" id="IPR001611">
    <property type="entry name" value="Leu-rich_rpt"/>
</dbReference>
<gene>
    <name evidence="15" type="ORF">HHK36_023321</name>
</gene>
<name>A0A835D5R5_TETSI</name>
<keyword evidence="4" id="KW-0433">Leucine-rich repeat</keyword>
<dbReference type="Pfam" id="PF08263">
    <property type="entry name" value="LRRNT_2"/>
    <property type="match status" value="1"/>
</dbReference>
<dbReference type="SMART" id="SM00369">
    <property type="entry name" value="LRR_TYP"/>
    <property type="match status" value="7"/>
</dbReference>
<dbReference type="PANTHER" id="PTHR48063">
    <property type="entry name" value="LRR RECEPTOR-LIKE KINASE"/>
    <property type="match status" value="1"/>
</dbReference>
<evidence type="ECO:0000313" key="16">
    <source>
        <dbReference type="Proteomes" id="UP000655225"/>
    </source>
</evidence>
<keyword evidence="9 11" id="KW-0472">Membrane</keyword>
<dbReference type="FunFam" id="3.80.10.10:FF:000649">
    <property type="entry name" value="Leucine Rich Repeat family protein"/>
    <property type="match status" value="1"/>
</dbReference>
<reference evidence="15 16" key="1">
    <citation type="submission" date="2020-04" db="EMBL/GenBank/DDBJ databases">
        <title>Plant Genome Project.</title>
        <authorList>
            <person name="Zhang R.-G."/>
        </authorList>
    </citation>
    <scope>NUCLEOTIDE SEQUENCE [LARGE SCALE GENOMIC DNA]</scope>
    <source>
        <strain evidence="15">YNK0</strain>
        <tissue evidence="15">Leaf</tissue>
    </source>
</reference>
<evidence type="ECO:0000256" key="7">
    <source>
        <dbReference type="ARBA" id="ARBA00022737"/>
    </source>
</evidence>
<feature type="transmembrane region" description="Helical" evidence="11">
    <location>
        <begin position="922"/>
        <end position="945"/>
    </location>
</feature>
<dbReference type="FunFam" id="3.80.10.10:FF:000111">
    <property type="entry name" value="LRR receptor-like serine/threonine-protein kinase ERECTA"/>
    <property type="match status" value="1"/>
</dbReference>
<evidence type="ECO:0000256" key="4">
    <source>
        <dbReference type="ARBA" id="ARBA00022614"/>
    </source>
</evidence>
<dbReference type="PRINTS" id="PR00019">
    <property type="entry name" value="LEURICHRPT"/>
</dbReference>
<protein>
    <submittedName>
        <fullName evidence="15">Uncharacterized protein</fullName>
    </submittedName>
</protein>